<dbReference type="AlphaFoldDB" id="A0A7M4D742"/>
<sequence>MYSEGMYRIELINLSGEIVYLNLDSKNQFCEKKLPDNLPDEAYMVRISGNDDYLYERLLLTQDCQAFS</sequence>
<organism evidence="1 4">
    <name type="scientific">Labilibaculum euxinus</name>
    <dbReference type="NCBI Taxonomy" id="2686357"/>
    <lineage>
        <taxon>Bacteria</taxon>
        <taxon>Pseudomonadati</taxon>
        <taxon>Bacteroidota</taxon>
        <taxon>Bacteroidia</taxon>
        <taxon>Marinilabiliales</taxon>
        <taxon>Marinifilaceae</taxon>
        <taxon>Labilibaculum</taxon>
    </lineage>
</organism>
<evidence type="ECO:0000313" key="2">
    <source>
        <dbReference type="EMBL" id="MVB07676.1"/>
    </source>
</evidence>
<protein>
    <recommendedName>
        <fullName evidence="5">T9SS C-terminal target domain-containing protein</fullName>
    </recommendedName>
</protein>
<dbReference type="RefSeq" id="WP_156196100.1">
    <property type="nucleotide sequence ID" value="NZ_QTZN02000025.1"/>
</dbReference>
<dbReference type="EMBL" id="QTZN02000025">
    <property type="protein sequence ID" value="MVB07676.1"/>
    <property type="molecule type" value="Genomic_DNA"/>
</dbReference>
<dbReference type="EMBL" id="WOTW01000025">
    <property type="protein sequence ID" value="MUP38471.1"/>
    <property type="molecule type" value="Genomic_DNA"/>
</dbReference>
<evidence type="ECO:0000313" key="3">
    <source>
        <dbReference type="Proteomes" id="UP000285951"/>
    </source>
</evidence>
<comment type="caution">
    <text evidence="1">The sequence shown here is derived from an EMBL/GenBank/DDBJ whole genome shotgun (WGS) entry which is preliminary data.</text>
</comment>
<reference evidence="2 3" key="1">
    <citation type="submission" date="2019-11" db="EMBL/GenBank/DDBJ databases">
        <title>Draft genome sequence of Labilibaculum sp. strain SYP isolated from Black Sea.</title>
        <authorList>
            <person name="Yadav S."/>
            <person name="Villanueva L."/>
        </authorList>
    </citation>
    <scope>NUCLEOTIDE SEQUENCE [LARGE SCALE GENOMIC DNA]</scope>
    <source>
        <strain evidence="2 3">44</strain>
    </source>
</reference>
<name>A0A7M4D742_9BACT</name>
<dbReference type="Proteomes" id="UP000462449">
    <property type="component" value="Unassembled WGS sequence"/>
</dbReference>
<dbReference type="Proteomes" id="UP000285951">
    <property type="component" value="Unassembled WGS sequence"/>
</dbReference>
<reference evidence="1 4" key="2">
    <citation type="submission" date="2019-12" db="EMBL/GenBank/DDBJ databases">
        <title>Draft genome sequence of Labilibaculum sp. strain 44 isolated from deep waters of Black Sea.</title>
        <authorList>
            <person name="Yadav S."/>
            <person name="Villanueva L."/>
        </authorList>
    </citation>
    <scope>NUCLEOTIDE SEQUENCE [LARGE SCALE GENOMIC DNA]</scope>
    <source>
        <strain evidence="1 4">44</strain>
    </source>
</reference>
<evidence type="ECO:0000313" key="4">
    <source>
        <dbReference type="Proteomes" id="UP000462449"/>
    </source>
</evidence>
<keyword evidence="3" id="KW-1185">Reference proteome</keyword>
<dbReference type="OrthoDB" id="1122070at2"/>
<accession>A0A7M4D742</accession>
<evidence type="ECO:0008006" key="5">
    <source>
        <dbReference type="Google" id="ProtNLM"/>
    </source>
</evidence>
<evidence type="ECO:0000313" key="1">
    <source>
        <dbReference type="EMBL" id="MUP38471.1"/>
    </source>
</evidence>
<proteinExistence type="predicted"/>
<gene>
    <name evidence="2" type="ORF">DWB62_011665</name>
    <name evidence="1" type="ORF">GNY23_11665</name>
</gene>